<dbReference type="EMBL" id="KB207122">
    <property type="protein sequence ID" value="ELP84410.1"/>
    <property type="molecule type" value="Genomic_DNA"/>
</dbReference>
<keyword evidence="2" id="KW-1185">Reference proteome</keyword>
<dbReference type="GeneID" id="14883384"/>
<gene>
    <name evidence="1" type="ORF">EIN_203080</name>
</gene>
<evidence type="ECO:0000313" key="1">
    <source>
        <dbReference type="EMBL" id="ELP84410.1"/>
    </source>
</evidence>
<dbReference type="PANTHER" id="PTHR37049:SF4">
    <property type="entry name" value="RHODANESE DOMAIN-CONTAINING PROTEIN"/>
    <property type="match status" value="1"/>
</dbReference>
<dbReference type="KEGG" id="eiv:EIN_203080"/>
<organism evidence="1 2">
    <name type="scientific">Entamoeba invadens IP1</name>
    <dbReference type="NCBI Taxonomy" id="370355"/>
    <lineage>
        <taxon>Eukaryota</taxon>
        <taxon>Amoebozoa</taxon>
        <taxon>Evosea</taxon>
        <taxon>Archamoebae</taxon>
        <taxon>Mastigamoebida</taxon>
        <taxon>Entamoebidae</taxon>
        <taxon>Entamoeba</taxon>
    </lineage>
</organism>
<name>A0A0A1TVI6_ENTIV</name>
<dbReference type="PANTHER" id="PTHR37049">
    <property type="entry name" value="PEPTIDASE S41 FAMILY PROTEIN"/>
    <property type="match status" value="1"/>
</dbReference>
<protein>
    <submittedName>
        <fullName evidence="1">Uncharacterized protein</fullName>
    </submittedName>
</protein>
<dbReference type="VEuPathDB" id="AmoebaDB:EIN_203080"/>
<dbReference type="RefSeq" id="XP_004183756.1">
    <property type="nucleotide sequence ID" value="XM_004183708.1"/>
</dbReference>
<dbReference type="Proteomes" id="UP000014680">
    <property type="component" value="Unassembled WGS sequence"/>
</dbReference>
<sequence>METITKNKAVEFFNKFNEYLEAYAFRDIAKQPPQPPENSTYYQKHDINLPNNFDHKVCSFYVVNMATFIFENGKVYARVPAQIFNTSPVKIYGADKVKTVYNKFNVPVISINGIDPIKFIADYAYKYFLLKNVHGAVTYFIRSFTGCPYYSVPIKVEDTDFVIQFEDGSNATWSTKLSNIWSESAAISKSELFARKFWKGK</sequence>
<proteinExistence type="predicted"/>
<dbReference type="AlphaFoldDB" id="A0A0A1TVI6"/>
<dbReference type="InterPro" id="IPR052766">
    <property type="entry name" value="S41A_metabolite_peptidase"/>
</dbReference>
<reference evidence="1 2" key="1">
    <citation type="submission" date="2012-10" db="EMBL/GenBank/DDBJ databases">
        <authorList>
            <person name="Zafar N."/>
            <person name="Inman J."/>
            <person name="Hall N."/>
            <person name="Lorenzi H."/>
            <person name="Caler E."/>
        </authorList>
    </citation>
    <scope>NUCLEOTIDE SEQUENCE [LARGE SCALE GENOMIC DNA]</scope>
    <source>
        <strain evidence="1 2">IP1</strain>
    </source>
</reference>
<dbReference type="OrthoDB" id="27214at2759"/>
<evidence type="ECO:0000313" key="2">
    <source>
        <dbReference type="Proteomes" id="UP000014680"/>
    </source>
</evidence>
<accession>A0A0A1TVI6</accession>